<dbReference type="Pfam" id="PF03602">
    <property type="entry name" value="Cons_hypoth95"/>
    <property type="match status" value="1"/>
</dbReference>
<dbReference type="NCBIfam" id="TIGR00095">
    <property type="entry name" value="16S rRNA (guanine(966)-N(2))-methyltransferase RsmD"/>
    <property type="match status" value="1"/>
</dbReference>
<dbReference type="SUPFAM" id="SSF53335">
    <property type="entry name" value="S-adenosyl-L-methionine-dependent methyltransferases"/>
    <property type="match status" value="1"/>
</dbReference>
<comment type="caution">
    <text evidence="4">The sequence shown here is derived from an EMBL/GenBank/DDBJ whole genome shotgun (WGS) entry which is preliminary data.</text>
</comment>
<gene>
    <name evidence="4" type="primary">rsmD</name>
    <name evidence="4" type="ORF">COA71_01015</name>
</gene>
<evidence type="ECO:0000256" key="2">
    <source>
        <dbReference type="ARBA" id="ARBA00022679"/>
    </source>
</evidence>
<evidence type="ECO:0000256" key="3">
    <source>
        <dbReference type="PIRNR" id="PIRNR004553"/>
    </source>
</evidence>
<reference evidence="5" key="1">
    <citation type="submission" date="2017-08" db="EMBL/GenBank/DDBJ databases">
        <title>A dynamic microbial community with high functional redundancy inhabits the cold, oxic subseafloor aquifer.</title>
        <authorList>
            <person name="Tully B.J."/>
            <person name="Wheat C.G."/>
            <person name="Glazer B.T."/>
            <person name="Huber J.A."/>
        </authorList>
    </citation>
    <scope>NUCLEOTIDE SEQUENCE [LARGE SCALE GENOMIC DNA]</scope>
</reference>
<dbReference type="EC" id="2.1.1.171" evidence="3"/>
<evidence type="ECO:0000256" key="1">
    <source>
        <dbReference type="ARBA" id="ARBA00022603"/>
    </source>
</evidence>
<dbReference type="CDD" id="cd02440">
    <property type="entry name" value="AdoMet_MTases"/>
    <property type="match status" value="1"/>
</dbReference>
<dbReference type="Gene3D" id="3.40.50.150">
    <property type="entry name" value="Vaccinia Virus protein VP39"/>
    <property type="match status" value="1"/>
</dbReference>
<dbReference type="InterPro" id="IPR029063">
    <property type="entry name" value="SAM-dependent_MTases_sf"/>
</dbReference>
<evidence type="ECO:0000313" key="5">
    <source>
        <dbReference type="Proteomes" id="UP000228987"/>
    </source>
</evidence>
<dbReference type="InterPro" id="IPR004398">
    <property type="entry name" value="RNA_MeTrfase_RsmD"/>
</dbReference>
<name>A0A2A5CIA0_9GAMM</name>
<dbReference type="Proteomes" id="UP000228987">
    <property type="component" value="Unassembled WGS sequence"/>
</dbReference>
<protein>
    <recommendedName>
        <fullName evidence="3">Ribosomal RNA small subunit methyltransferase D</fullName>
        <ecNumber evidence="3">2.1.1.171</ecNumber>
    </recommendedName>
</protein>
<comment type="function">
    <text evidence="3">Specifically methylates the guanine in position 966 of 16S rRNA in the assembled 30S particle.</text>
</comment>
<dbReference type="PANTHER" id="PTHR43542">
    <property type="entry name" value="METHYLTRANSFERASE"/>
    <property type="match status" value="1"/>
</dbReference>
<proteinExistence type="inferred from homology"/>
<keyword evidence="2 3" id="KW-0808">Transferase</keyword>
<comment type="catalytic activity">
    <reaction evidence="3">
        <text>guanosine(966) in 16S rRNA + S-adenosyl-L-methionine = N(2)-methylguanosine(966) in 16S rRNA + S-adenosyl-L-homocysteine + H(+)</text>
        <dbReference type="Rhea" id="RHEA:23548"/>
        <dbReference type="Rhea" id="RHEA-COMP:10211"/>
        <dbReference type="Rhea" id="RHEA-COMP:10212"/>
        <dbReference type="ChEBI" id="CHEBI:15378"/>
        <dbReference type="ChEBI" id="CHEBI:57856"/>
        <dbReference type="ChEBI" id="CHEBI:59789"/>
        <dbReference type="ChEBI" id="CHEBI:74269"/>
        <dbReference type="ChEBI" id="CHEBI:74481"/>
        <dbReference type="EC" id="2.1.1.171"/>
    </reaction>
</comment>
<comment type="similarity">
    <text evidence="3">Belongs to the methyltransferase superfamily. RsmD family.</text>
</comment>
<accession>A0A2A5CIA0</accession>
<sequence length="194" mass="21853">MQESEPRVNQLRIIAGKWRGRKISFPDQEGLRPSPDRVRETLFNWLQADIVGAHCLDLFAGSGALAIEAASRGAKQVSCVELNPEIAASIKKNIALLQADAISLIQRDAVKFLKTAQSEHRYELVFLDPPFNENLLEESCELLENNAWLADSALIYLESDQALEKYTFPSNWALIKQKKAGQVYYGLCQRFTLN</sequence>
<dbReference type="EMBL" id="NVWI01000001">
    <property type="protein sequence ID" value="PCJ43483.1"/>
    <property type="molecule type" value="Genomic_DNA"/>
</dbReference>
<keyword evidence="1 3" id="KW-0489">Methyltransferase</keyword>
<organism evidence="4 5">
    <name type="scientific">SAR86 cluster bacterium</name>
    <dbReference type="NCBI Taxonomy" id="2030880"/>
    <lineage>
        <taxon>Bacteria</taxon>
        <taxon>Pseudomonadati</taxon>
        <taxon>Pseudomonadota</taxon>
        <taxon>Gammaproteobacteria</taxon>
        <taxon>SAR86 cluster</taxon>
    </lineage>
</organism>
<dbReference type="AlphaFoldDB" id="A0A2A5CIA0"/>
<dbReference type="PANTHER" id="PTHR43542:SF1">
    <property type="entry name" value="METHYLTRANSFERASE"/>
    <property type="match status" value="1"/>
</dbReference>
<keyword evidence="3" id="KW-0949">S-adenosyl-L-methionine</keyword>
<keyword evidence="3" id="KW-0698">rRNA processing</keyword>
<dbReference type="PIRSF" id="PIRSF004553">
    <property type="entry name" value="CHP00095"/>
    <property type="match status" value="1"/>
</dbReference>
<evidence type="ECO:0000313" key="4">
    <source>
        <dbReference type="EMBL" id="PCJ43483.1"/>
    </source>
</evidence>
<dbReference type="GO" id="GO:0052913">
    <property type="term" value="F:16S rRNA (guanine(966)-N(2))-methyltransferase activity"/>
    <property type="evidence" value="ECO:0007669"/>
    <property type="project" value="UniProtKB-EC"/>
</dbReference>